<evidence type="ECO:0000313" key="2">
    <source>
        <dbReference type="Proteomes" id="UP000593571"/>
    </source>
</evidence>
<protein>
    <submittedName>
        <fullName evidence="1">Uncharacterized protein</fullName>
    </submittedName>
</protein>
<evidence type="ECO:0000313" key="1">
    <source>
        <dbReference type="EMBL" id="KAF6506273.1"/>
    </source>
</evidence>
<comment type="caution">
    <text evidence="1">The sequence shown here is derived from an EMBL/GenBank/DDBJ whole genome shotgun (WGS) entry which is preliminary data.</text>
</comment>
<sequence length="131" mass="14218">MWLPRGRPRVCAITASGQPAMARRLWFSGQQGFHSLPGARCATWGGDSGLSGSASELEPLTPSLCAHANSRQPGGPIQSLSGAAWRADGDRLPHCISRMASFIFWFICWPVISQDCDLRVADYCLPWGVCL</sequence>
<dbReference type="EMBL" id="JACASE010000001">
    <property type="protein sequence ID" value="KAF6506273.1"/>
    <property type="molecule type" value="Genomic_DNA"/>
</dbReference>
<keyword evidence="2" id="KW-1185">Reference proteome</keyword>
<reference evidence="1 2" key="1">
    <citation type="journal article" date="2020" name="Nature">
        <title>Six reference-quality genomes reveal evolution of bat adaptations.</title>
        <authorList>
            <person name="Jebb D."/>
            <person name="Huang Z."/>
            <person name="Pippel M."/>
            <person name="Hughes G.M."/>
            <person name="Lavrichenko K."/>
            <person name="Devanna P."/>
            <person name="Winkler S."/>
            <person name="Jermiin L.S."/>
            <person name="Skirmuntt E.C."/>
            <person name="Katzourakis A."/>
            <person name="Burkitt-Gray L."/>
            <person name="Ray D.A."/>
            <person name="Sullivan K.A.M."/>
            <person name="Roscito J.G."/>
            <person name="Kirilenko B.M."/>
            <person name="Davalos L.M."/>
            <person name="Corthals A.P."/>
            <person name="Power M.L."/>
            <person name="Jones G."/>
            <person name="Ransome R.D."/>
            <person name="Dechmann D.K.N."/>
            <person name="Locatelli A.G."/>
            <person name="Puechmaille S.J."/>
            <person name="Fedrigo O."/>
            <person name="Jarvis E.D."/>
            <person name="Hiller M."/>
            <person name="Vernes S.C."/>
            <person name="Myers E.W."/>
            <person name="Teeling E.C."/>
        </authorList>
    </citation>
    <scope>NUCLEOTIDE SEQUENCE [LARGE SCALE GENOMIC DNA]</scope>
    <source>
        <strain evidence="1">MRouAeg1</strain>
        <tissue evidence="1">Muscle</tissue>
    </source>
</reference>
<dbReference type="AlphaFoldDB" id="A0A7J8KBL3"/>
<dbReference type="Proteomes" id="UP000593571">
    <property type="component" value="Unassembled WGS sequence"/>
</dbReference>
<gene>
    <name evidence="1" type="ORF">HJG63_008059</name>
</gene>
<name>A0A7J8KBL3_ROUAE</name>
<organism evidence="1 2">
    <name type="scientific">Rousettus aegyptiacus</name>
    <name type="common">Egyptian fruit bat</name>
    <name type="synonym">Pteropus aegyptiacus</name>
    <dbReference type="NCBI Taxonomy" id="9407"/>
    <lineage>
        <taxon>Eukaryota</taxon>
        <taxon>Metazoa</taxon>
        <taxon>Chordata</taxon>
        <taxon>Craniata</taxon>
        <taxon>Vertebrata</taxon>
        <taxon>Euteleostomi</taxon>
        <taxon>Mammalia</taxon>
        <taxon>Eutheria</taxon>
        <taxon>Laurasiatheria</taxon>
        <taxon>Chiroptera</taxon>
        <taxon>Yinpterochiroptera</taxon>
        <taxon>Pteropodoidea</taxon>
        <taxon>Pteropodidae</taxon>
        <taxon>Rousettinae</taxon>
        <taxon>Rousettus</taxon>
    </lineage>
</organism>
<proteinExistence type="predicted"/>
<accession>A0A7J8KBL3</accession>